<dbReference type="InterPro" id="IPR001214">
    <property type="entry name" value="SET_dom"/>
</dbReference>
<dbReference type="Gene3D" id="2.170.270.10">
    <property type="entry name" value="SET domain"/>
    <property type="match status" value="1"/>
</dbReference>
<dbReference type="GO" id="GO:0008757">
    <property type="term" value="F:S-adenosylmethionine-dependent methyltransferase activity"/>
    <property type="evidence" value="ECO:0007669"/>
    <property type="project" value="UniProtKB-ARBA"/>
</dbReference>
<name>A0A9N9SZJ5_DIABA</name>
<proteinExistence type="predicted"/>
<dbReference type="Gene3D" id="1.10.220.160">
    <property type="match status" value="1"/>
</dbReference>
<dbReference type="InterPro" id="IPR053010">
    <property type="entry name" value="SET_SmydA-8"/>
</dbReference>
<dbReference type="InterPro" id="IPR046341">
    <property type="entry name" value="SET_dom_sf"/>
</dbReference>
<dbReference type="CDD" id="cd20071">
    <property type="entry name" value="SET_SMYD"/>
    <property type="match status" value="1"/>
</dbReference>
<organism evidence="3 4">
    <name type="scientific">Diabrotica balteata</name>
    <name type="common">Banded cucumber beetle</name>
    <dbReference type="NCBI Taxonomy" id="107213"/>
    <lineage>
        <taxon>Eukaryota</taxon>
        <taxon>Metazoa</taxon>
        <taxon>Ecdysozoa</taxon>
        <taxon>Arthropoda</taxon>
        <taxon>Hexapoda</taxon>
        <taxon>Insecta</taxon>
        <taxon>Pterygota</taxon>
        <taxon>Neoptera</taxon>
        <taxon>Endopterygota</taxon>
        <taxon>Coleoptera</taxon>
        <taxon>Polyphaga</taxon>
        <taxon>Cucujiformia</taxon>
        <taxon>Chrysomeloidea</taxon>
        <taxon>Chrysomelidae</taxon>
        <taxon>Galerucinae</taxon>
        <taxon>Diabroticina</taxon>
        <taxon>Diabroticites</taxon>
        <taxon>Diabrotica</taxon>
    </lineage>
</organism>
<dbReference type="GO" id="GO:0008170">
    <property type="term" value="F:N-methyltransferase activity"/>
    <property type="evidence" value="ECO:0007669"/>
    <property type="project" value="UniProtKB-ARBA"/>
</dbReference>
<evidence type="ECO:0000313" key="3">
    <source>
        <dbReference type="EMBL" id="CAG9832603.1"/>
    </source>
</evidence>
<dbReference type="GO" id="GO:0008276">
    <property type="term" value="F:protein methyltransferase activity"/>
    <property type="evidence" value="ECO:0007669"/>
    <property type="project" value="UniProtKB-ARBA"/>
</dbReference>
<evidence type="ECO:0000256" key="1">
    <source>
        <dbReference type="SAM" id="MobiDB-lite"/>
    </source>
</evidence>
<feature type="region of interest" description="Disordered" evidence="1">
    <location>
        <begin position="511"/>
        <end position="534"/>
    </location>
</feature>
<dbReference type="AlphaFoldDB" id="A0A9N9SZJ5"/>
<feature type="compositionally biased region" description="Basic residues" evidence="1">
    <location>
        <begin position="519"/>
        <end position="534"/>
    </location>
</feature>
<protein>
    <recommendedName>
        <fullName evidence="2">SET domain-containing protein</fullName>
    </recommendedName>
</protein>
<keyword evidence="4" id="KW-1185">Reference proteome</keyword>
<dbReference type="Gene3D" id="6.10.140.2220">
    <property type="match status" value="1"/>
</dbReference>
<dbReference type="PANTHER" id="PTHR46455:SF6">
    <property type="entry name" value="RE22408P-RELATED"/>
    <property type="match status" value="1"/>
</dbReference>
<evidence type="ECO:0000313" key="4">
    <source>
        <dbReference type="Proteomes" id="UP001153709"/>
    </source>
</evidence>
<feature type="domain" description="SET" evidence="2">
    <location>
        <begin position="1"/>
        <end position="246"/>
    </location>
</feature>
<dbReference type="OrthoDB" id="77368at2759"/>
<sequence>MNKTNYTVLKNDKIGRYLVASRNIKAGEVIIFEKPLLIGPPISGLLICFNCCKEIKRIAYVLCASCGTAILCNAKCIGKFHTKEECEIFAAKQINGRCIADNCQIIFPLRCLLLKATNFDSWTEFMKLECHLEARRDTPIWRRHKTDVEEILREMNIISEEDINAELIQKICGILDVNTFEVRPPNSTISTINPEKQCLRGLYIKAALMTHDCTANTLLSVDDDFTMTVKASVDIPKDALIYFNYANVLQGSLDRREHLREGKYFECSCKRCLDPTELDTNISSIKCHLCPEGFVKSVKPSDPKSEWKCSGCGKLFLHSLVTIIVDEGKRLIQNLDHNNLEAFETLHTRLLRTFHPNHHLLLEMQQNMIGLYSLYPPNVTNLKKKIVNCQSLIRVLSVIEPGISRMKALTLYQLQSAMIDLSHKNYQEKSINLKCLVLNLTTAEEILNESIRYLLHEPAKSPEGVIARTALNELKMLRMSITNIKNDILANEMFTNQTKFQENSNLDTKATKCGELKQKHVKKNRKKSNKSHSH</sequence>
<dbReference type="SUPFAM" id="SSF82199">
    <property type="entry name" value="SET domain"/>
    <property type="match status" value="1"/>
</dbReference>
<evidence type="ECO:0000259" key="2">
    <source>
        <dbReference type="PROSITE" id="PS50280"/>
    </source>
</evidence>
<accession>A0A9N9SZJ5</accession>
<dbReference type="PANTHER" id="PTHR46455">
    <property type="entry name" value="SET AND MYND DOMAIN CONTAINING, ARTHROPOD-SPECIFIC, MEMBER 4, ISOFORM A"/>
    <property type="match status" value="1"/>
</dbReference>
<reference evidence="3" key="1">
    <citation type="submission" date="2022-01" db="EMBL/GenBank/DDBJ databases">
        <authorList>
            <person name="King R."/>
        </authorList>
    </citation>
    <scope>NUCLEOTIDE SEQUENCE</scope>
</reference>
<dbReference type="Proteomes" id="UP001153709">
    <property type="component" value="Chromosome 4"/>
</dbReference>
<dbReference type="PROSITE" id="PS50280">
    <property type="entry name" value="SET"/>
    <property type="match status" value="1"/>
</dbReference>
<dbReference type="EMBL" id="OU898279">
    <property type="protein sequence ID" value="CAG9832603.1"/>
    <property type="molecule type" value="Genomic_DNA"/>
</dbReference>
<gene>
    <name evidence="3" type="ORF">DIABBA_LOCUS6066</name>
</gene>